<comment type="caution">
    <text evidence="1">The sequence shown here is derived from an EMBL/GenBank/DDBJ whole genome shotgun (WGS) entry which is preliminary data.</text>
</comment>
<organism evidence="1 2">
    <name type="scientific">Phyllosticta citriasiana</name>
    <dbReference type="NCBI Taxonomy" id="595635"/>
    <lineage>
        <taxon>Eukaryota</taxon>
        <taxon>Fungi</taxon>
        <taxon>Dikarya</taxon>
        <taxon>Ascomycota</taxon>
        <taxon>Pezizomycotina</taxon>
        <taxon>Dothideomycetes</taxon>
        <taxon>Dothideomycetes incertae sedis</taxon>
        <taxon>Botryosphaeriales</taxon>
        <taxon>Phyllostictaceae</taxon>
        <taxon>Phyllosticta</taxon>
    </lineage>
</organism>
<reference evidence="1 2" key="1">
    <citation type="submission" date="2024-04" db="EMBL/GenBank/DDBJ databases">
        <title>Phyllosticta paracitricarpa is synonymous to the EU quarantine fungus P. citricarpa based on phylogenomic analyses.</title>
        <authorList>
            <consortium name="Lawrence Berkeley National Laboratory"/>
            <person name="Van Ingen-Buijs V.A."/>
            <person name="Van Westerhoven A.C."/>
            <person name="Haridas S."/>
            <person name="Skiadas P."/>
            <person name="Martin F."/>
            <person name="Groenewald J.Z."/>
            <person name="Crous P.W."/>
            <person name="Seidl M.F."/>
        </authorList>
    </citation>
    <scope>NUCLEOTIDE SEQUENCE [LARGE SCALE GENOMIC DNA]</scope>
    <source>
        <strain evidence="1 2">CBS 123371</strain>
    </source>
</reference>
<evidence type="ECO:0000313" key="2">
    <source>
        <dbReference type="Proteomes" id="UP001363622"/>
    </source>
</evidence>
<name>A0ABR1KPY3_9PEZI</name>
<evidence type="ECO:0000313" key="1">
    <source>
        <dbReference type="EMBL" id="KAK7517983.1"/>
    </source>
</evidence>
<dbReference type="Proteomes" id="UP001363622">
    <property type="component" value="Unassembled WGS sequence"/>
</dbReference>
<sequence length="187" mass="20778">MQVGTGFSRQGDFRRHRVIAVATHTPCFRRSANIWDAPQKAVDDAHTDRSLGRSRRVPDDECAVANRIGCTDGVTRYLPLPLPACPQAQVGVRVDQLIDLLLDASACWLLLLLLPPLLCEKMPMTAYLGSMDNRNPSSPLLDSCRDHKTGVFGWSVCSLTHQTSSYRALLRSFYKVTEPGRVSEIPQ</sequence>
<keyword evidence="2" id="KW-1185">Reference proteome</keyword>
<gene>
    <name evidence="1" type="ORF">IWZ03DRAFT_185633</name>
</gene>
<protein>
    <submittedName>
        <fullName evidence="1">Uncharacterized protein</fullName>
    </submittedName>
</protein>
<accession>A0ABR1KPY3</accession>
<dbReference type="EMBL" id="JBBPHU010000005">
    <property type="protein sequence ID" value="KAK7517983.1"/>
    <property type="molecule type" value="Genomic_DNA"/>
</dbReference>
<proteinExistence type="predicted"/>